<accession>A0A936F3C1</accession>
<comment type="caution">
    <text evidence="1">The sequence shown here is derived from an EMBL/GenBank/DDBJ whole genome shotgun (WGS) entry which is preliminary data.</text>
</comment>
<dbReference type="EMBL" id="JADKCH010000016">
    <property type="protein sequence ID" value="MBK8573313.1"/>
    <property type="molecule type" value="Genomic_DNA"/>
</dbReference>
<dbReference type="SUPFAM" id="SSF55620">
    <property type="entry name" value="Tetrahydrobiopterin biosynthesis enzymes-like"/>
    <property type="match status" value="1"/>
</dbReference>
<evidence type="ECO:0000313" key="1">
    <source>
        <dbReference type="EMBL" id="MBK8573313.1"/>
    </source>
</evidence>
<evidence type="ECO:0000313" key="2">
    <source>
        <dbReference type="Proteomes" id="UP000709959"/>
    </source>
</evidence>
<dbReference type="AlphaFoldDB" id="A0A936F3C1"/>
<dbReference type="InterPro" id="IPR038418">
    <property type="entry name" value="6-PTP_synth/QueD_sf"/>
</dbReference>
<reference evidence="1 2" key="1">
    <citation type="submission" date="2020-10" db="EMBL/GenBank/DDBJ databases">
        <title>Connecting structure to function with the recovery of over 1000 high-quality activated sludge metagenome-assembled genomes encoding full-length rRNA genes using long-read sequencing.</title>
        <authorList>
            <person name="Singleton C.M."/>
            <person name="Petriglieri F."/>
            <person name="Kristensen J.M."/>
            <person name="Kirkegaard R.H."/>
            <person name="Michaelsen T.Y."/>
            <person name="Andersen M.H."/>
            <person name="Karst S.M."/>
            <person name="Dueholm M.S."/>
            <person name="Nielsen P.H."/>
            <person name="Albertsen M."/>
        </authorList>
    </citation>
    <scope>NUCLEOTIDE SEQUENCE [LARGE SCALE GENOMIC DNA]</scope>
    <source>
        <strain evidence="1">OdNE_18-Q3-R46-58_MAXAC.008</strain>
    </source>
</reference>
<evidence type="ECO:0008006" key="3">
    <source>
        <dbReference type="Google" id="ProtNLM"/>
    </source>
</evidence>
<name>A0A936F3C1_9BACT</name>
<dbReference type="Proteomes" id="UP000709959">
    <property type="component" value="Unassembled WGS sequence"/>
</dbReference>
<dbReference type="Gene3D" id="3.30.479.10">
    <property type="entry name" value="6-pyruvoyl tetrahydropterin synthase/QueD"/>
    <property type="match status" value="1"/>
</dbReference>
<organism evidence="1 2">
    <name type="scientific">Candidatus Geothrix odensensis</name>
    <dbReference type="NCBI Taxonomy" id="2954440"/>
    <lineage>
        <taxon>Bacteria</taxon>
        <taxon>Pseudomonadati</taxon>
        <taxon>Acidobacteriota</taxon>
        <taxon>Holophagae</taxon>
        <taxon>Holophagales</taxon>
        <taxon>Holophagaceae</taxon>
        <taxon>Geothrix</taxon>
    </lineage>
</organism>
<protein>
    <recommendedName>
        <fullName evidence="3">Queuosine biosynthesis protein QueD</fullName>
    </recommendedName>
</protein>
<sequence>MGTPSPLRFEAAVTRPLSVVFQDGDRWEGHDYTVEVVTARLGLDGFDVVVDFRDLEAALDRSLAPLQGRLLSDLGLAGPLALAHRLVAELAPCVPTPARLQEVALTDGTGRRLAVRA</sequence>
<proteinExistence type="predicted"/>
<gene>
    <name evidence="1" type="ORF">IPN91_11890</name>
</gene>